<feature type="compositionally biased region" description="Acidic residues" evidence="3">
    <location>
        <begin position="2097"/>
        <end position="2113"/>
    </location>
</feature>
<accession>G9YUQ8</accession>
<dbReference type="EMBL" id="AGCK01000265">
    <property type="protein sequence ID" value="EHM41742.1"/>
    <property type="molecule type" value="Genomic_DNA"/>
</dbReference>
<feature type="domain" description="SLH" evidence="4">
    <location>
        <begin position="3283"/>
        <end position="3342"/>
    </location>
</feature>
<keyword evidence="2" id="KW-0175">Coiled coil</keyword>
<reference evidence="5 6" key="1">
    <citation type="submission" date="2011-08" db="EMBL/GenBank/DDBJ databases">
        <authorList>
            <person name="Weinstock G."/>
            <person name="Sodergren E."/>
            <person name="Clifton S."/>
            <person name="Fulton L."/>
            <person name="Fulton B."/>
            <person name="Courtney L."/>
            <person name="Fronick C."/>
            <person name="Harrison M."/>
            <person name="Strong C."/>
            <person name="Farmer C."/>
            <person name="Delahaunty K."/>
            <person name="Markovic C."/>
            <person name="Hall O."/>
            <person name="Minx P."/>
            <person name="Tomlinson C."/>
            <person name="Mitreva M."/>
            <person name="Hou S."/>
            <person name="Chen J."/>
            <person name="Wollam A."/>
            <person name="Pepin K.H."/>
            <person name="Johnson M."/>
            <person name="Bhonagiri V."/>
            <person name="Zhang X."/>
            <person name="Suruliraj S."/>
            <person name="Warren W."/>
            <person name="Chinwalla A."/>
            <person name="Mardis E.R."/>
            <person name="Wilson R.K."/>
        </authorList>
    </citation>
    <scope>NUCLEOTIDE SEQUENCE [LARGE SCALE GENOMIC DNA]</scope>
    <source>
        <strain evidence="5 6">ATCC 29863</strain>
    </source>
</reference>
<organism evidence="5 6">
    <name type="scientific">Flavonifractor plautii ATCC 29863</name>
    <dbReference type="NCBI Taxonomy" id="411475"/>
    <lineage>
        <taxon>Bacteria</taxon>
        <taxon>Bacillati</taxon>
        <taxon>Bacillota</taxon>
        <taxon>Clostridia</taxon>
        <taxon>Eubacteriales</taxon>
        <taxon>Oscillospiraceae</taxon>
        <taxon>Flavonifractor</taxon>
    </lineage>
</organism>
<sequence length="3468" mass="370022">MDKIRMDKIGKVSERPFGRSLISFILILTILLGFLPTTAFAAETMTVSDPDALEQIGTITIEGNDYNLYRLVVDTVQYNAIKFSSAASCAITTVVPVIDKKPADIGATNLTDVAPDSENYSKGEALYQSSISSNLSEEILDGLRTDTDKLGYYLYTVKRGKINTIIGVLILEWPEASQEVEGANKDELQRVIAGAGLISSSDYYQAEDYYNGKTTSSDGFWQDFQTALKTAKEILDNITATQEDVNGATASLNAAIANLIPANQVNATVLYEAIQEVESRGYRQEDYTPETWTAYKTVYEKGKAYLASLYDQDGNPTTENKAEHQDTVEQYAEELLAAAGDLDAVYNGGDEVTSASIYQRSLAGMLAQFAGALEHESGYTEESFTAFQTAYQEAQSYYQQHGLVGTSVSASVLNGYQRHAAALWSAYYEGLESAKETISVSLRVADSQVAYDLASPDGAELGLPPSEGIYENPDVSLSGAGRTVAGLVASAGLQLQVKGNSSLTSNRQTTVAVFVNGIQLRDAGLNPTQLDGVAVNRAKWGDIKLRDGDEVVILFAPAPMDREYSAMGVTAYVNTTDFWGLLSFEDHAETVAEGEALTLKVTRTGGWVGSYDGRSAPFNGARLLAVKLDERGAPSGEYQLLEGITDASGTVTTHLNEAGQYVLVAANPESVIFDQTASGAQHQYASLNAPARTTVTVTPLNEEELAAAKEARKSLLAAALAGCNATELGEAVYAQVQAAHDAGVQAIEDATSLKAAEDALSNALTQIESLVENAEKSNEESVSAMRKYLAKLPTVAQIGEGLFLQSDISTMQEASSHYAGMTGYQKSQLTGQEQAQWEALVEAYGEDGSNLPEKTFTLTFEFIGQEGSSDPFKSFLALKNKGFRYANVIELSPNDEWWVYIRTETGTALNELDYEIYRVESTGATLSELRLDRPPTDPKGGYNKGWEGVAPFYFADSTSAFMPRNDVTITFYIRGKTSVESLRSSALDQLSEAFNGYKRSDYSDTNWKTLTSAYDEGVSKINAAENAEAIETALSDALNAMKAVETRVSSGEFGSVHVTVENTTYADGSFYQNGGAFVEAEVELYSDTTMMTAVLEALSENGYGWNNGNDTSVTYIENIYKDVNQNGQWDNGEAKLAAFDGSVSSGWMGVLNDWFTNYGFSSYAVSNTDRDYRLVDGDEIRVMFTMDGYGDDLGGTWGNGDTSLKELEVTGGTLSPSFDGETTSYALTLDGGDVSVTPTAANKNFLVKTFINNKTTANNVEYYRRGENLPVQPGDTIYIGVGEYKWPSMNNQSGNTLRYTGTWYTIQVCESGAKGIQARIDDLPDKSEITYSNYKSFQQTVSALQADYNALPDKSQVSAAKLTAAAEQIQFFAAIDSVKTQIADLPTAVEITENPEAHRSKVEAAKTAYEALGISGQLYLKAAEVARLNEAVEALGGSISPDDVAAVQAFNDLVEAIGEKVSAGSKDAIVAARTAYENLTDAQKALVATAPDSYNTLLNAEAALPVVERIAGIGTVTLESEAAITAARQAYTDYAGKFSGKDMVSNLNVLEAAEAALEILQGGGQDTSGYREVMNGVLEYLEQNVKNPIVGSTKGEWAVLAQARAGTLSEDVRAAYLANLADYVETHDGILDTSKNGTMHTEYARVVVTLTALGMDATQFQVSDGKTYNLVKPLLDEAAEGSSYTYQVSEQGNNGTIWALIALNSGDYYRDEAGNTARAAWIDLLIDKQQSNGNWPIYNPDQENDGSGSQLGGVDVCAMALQALAPYYLDAGEFNRLGTAHSHEDLQSAVKKALDFLSTSQNSTGGYGSSESSAQVIVALAALKKDAGSFAKGSISVLADLLGYRKTDGGFSHTSDGPIDQMSTEQAAYALVAYDRYKNNKKPLYDMSDVFDGPTDGTDTDHTIHASADAGGTISPVGDVTVPDGAKQSFTVTPNEGYQIEDILVDGKSVWAGGATVAQKLEPPEYQLPTVPVEDVEPEACADGIHVGENVVIGQRAATCTEPGYTGDTICGACGEVLEQGAETRTVPHQYGGAWQMDETSHWQVCQICGAKSSAEPHVFEQTEEPAPPELEFPEQGGATQKPTTGEETEAPGAEPEMPDADGQQPEETEGQDPDTIPPEGESDPEVPAPGEETGEDSANENEPPAEEQTKIPESAEAPASDESQPDINPGSTGGELVSVVGIHPMLLMSVGAGLPQTDGTAEPHAEGSACQVCGYSPETGGTAACSHSGGTATCTALASCDLCGQSYGDYAQHAFTETAHSSGVHWNVCAACGLEELSSLAPHSWELDAAASTETISVYVCPDCGAERTEAESAAPTTAANALVTSADSKSYTYTFENVTEDHAISVTFEKPSPVIVQEVTINGNTQTAVIDEAAVQKAVEAVTASAADTITIIPTADSSSISSVSVELPAGAAQTISEANAGVEIQTSRGTVTLPANVLGSIAQKETDGEKLSIHVEEKSHSAMEDIVPDGTNLAGSVAVEVSVRVGSTELTSFGGHDLTLTIPVDNSFTLSREYKVLVISDNGSHEILTGTCRVSDSGRVVSISVNHLSTFIVLAETTAQTFTITATAGGNGDIDPFGSVEVDAGEDQIFHITPDNGYEIATLRVDGKTVDLDELYIRSDGSASYTFYDVDASHSIRATFQRGTEIPDFGPVVGEVYISIENNTYWGGDFTGTLASGWYDLCAEDTMMTIVLKALALDGYSWWGTGASDTGGYDITYLSGIYMDKNGNGWRDNSEPSLAEFDGSRGAGWMGTLNDWFVNEGFQSFRVGGRGTYELADGDYLNIVFTQNLGEDVGSLWGNSDTSLEDLHISGGSLAPRFDGDTLEYTLSITGNSARVTVTPTAVNKNYMVKTFLNRYNRDSAFYKRTESITVKPGDILYIGVGDPSWPSMNNQSTEAIDYEGTKYTITVVNGNSAEAVIGMIKAVPEITYANYKTQASKVSAARAAYDALTQKAKAEISQTLLNKLEAAEEKIEFYEKIDAAKKLLKELPAVNKNKVPTSSLIRQVRKAADAYEKLNSKQREYITAEDAGRYEALRLWLIESGAVGQNELPVIDGSLTLPEQDGVEVVLEPKASVDNSGNASAAVTAADLNKLLDEALEAEASVLVIAPTGAEQASAISVELPRCTLDNALDETNADLAVRTPLGELSMPNLTLARILSGAGGQDLTVNMARRTISQAEALLNGRADVTEEQMSGASVVEVSLTSGNKSITSFGGRSITLLLPVNAGAFQAGQACTVYQISGGGAVEKLAGVCLSRNGGLWVKVSTTQLGTFVAVPPEQPVQLPFTDVREGDWFYDAVAYAYTNELFNGTSATTFSPNGTMTRAMLVTALWRLEGEPEASGASGFPDVKPDAWYAEAVDWASQTGLVSGTGAGFDPEGSVTREQIASILYRYAKLKGWDVSKTANLQDFADGTDTSAWATRAMEWAYAEKLITGKDGKCLDPQGQASRAEVATILMRLLESKAKNA</sequence>
<dbReference type="InterPro" id="IPR001119">
    <property type="entry name" value="SLH_dom"/>
</dbReference>
<comment type="caution">
    <text evidence="5">The sequence shown here is derived from an EMBL/GenBank/DDBJ whole genome shotgun (WGS) entry which is preliminary data.</text>
</comment>
<evidence type="ECO:0000256" key="1">
    <source>
        <dbReference type="ARBA" id="ARBA00022737"/>
    </source>
</evidence>
<dbReference type="Gene3D" id="1.50.10.20">
    <property type="match status" value="1"/>
</dbReference>
<evidence type="ECO:0000259" key="4">
    <source>
        <dbReference type="PROSITE" id="PS51272"/>
    </source>
</evidence>
<feature type="domain" description="SLH" evidence="4">
    <location>
        <begin position="3408"/>
        <end position="3468"/>
    </location>
</feature>
<dbReference type="Gene3D" id="1.20.1270.90">
    <property type="entry name" value="AF1782-like"/>
    <property type="match status" value="1"/>
</dbReference>
<evidence type="ECO:0000256" key="2">
    <source>
        <dbReference type="SAM" id="Coils"/>
    </source>
</evidence>
<dbReference type="Proteomes" id="UP000004459">
    <property type="component" value="Unassembled WGS sequence"/>
</dbReference>
<proteinExistence type="predicted"/>
<evidence type="ECO:0000313" key="5">
    <source>
        <dbReference type="EMBL" id="EHM41742.1"/>
    </source>
</evidence>
<feature type="compositionally biased region" description="Low complexity" evidence="3">
    <location>
        <begin position="2083"/>
        <end position="2096"/>
    </location>
</feature>
<dbReference type="InterPro" id="IPR008930">
    <property type="entry name" value="Terpenoid_cyclase/PrenylTrfase"/>
</dbReference>
<dbReference type="CDD" id="cd00688">
    <property type="entry name" value="ISOPREN_C2_like"/>
    <property type="match status" value="1"/>
</dbReference>
<evidence type="ECO:0000313" key="6">
    <source>
        <dbReference type="Proteomes" id="UP000004459"/>
    </source>
</evidence>
<feature type="domain" description="SLH" evidence="4">
    <location>
        <begin position="3343"/>
        <end position="3405"/>
    </location>
</feature>
<feature type="coiled-coil region" evidence="2">
    <location>
        <begin position="753"/>
        <end position="780"/>
    </location>
</feature>
<feature type="region of interest" description="Disordered" evidence="3">
    <location>
        <begin position="2057"/>
        <end position="2177"/>
    </location>
</feature>
<dbReference type="HOGENOM" id="CLU_224852_0_0_9"/>
<dbReference type="PROSITE" id="PS51272">
    <property type="entry name" value="SLH"/>
    <property type="match status" value="3"/>
</dbReference>
<dbReference type="SUPFAM" id="SSF48239">
    <property type="entry name" value="Terpenoid cyclases/Protein prenyltransferases"/>
    <property type="match status" value="1"/>
</dbReference>
<dbReference type="Pfam" id="PF00395">
    <property type="entry name" value="SLH"/>
    <property type="match status" value="3"/>
</dbReference>
<keyword evidence="1" id="KW-0677">Repeat</keyword>
<protein>
    <recommendedName>
        <fullName evidence="4">SLH domain-containing protein</fullName>
    </recommendedName>
</protein>
<name>G9YUQ8_FLAPL</name>
<gene>
    <name evidence="5" type="ORF">HMPREF0372_03272</name>
</gene>
<evidence type="ECO:0000256" key="3">
    <source>
        <dbReference type="SAM" id="MobiDB-lite"/>
    </source>
</evidence>
<dbReference type="PATRIC" id="fig|411475.3.peg.2827"/>
<feature type="compositionally biased region" description="Polar residues" evidence="3">
    <location>
        <begin position="2162"/>
        <end position="2171"/>
    </location>
</feature>
<feature type="compositionally biased region" description="Acidic residues" evidence="3">
    <location>
        <begin position="2133"/>
        <end position="2146"/>
    </location>
</feature>